<name>A0A482WUM0_LAOST</name>
<evidence type="ECO:0000256" key="1">
    <source>
        <dbReference type="SAM" id="MobiDB-lite"/>
    </source>
</evidence>
<feature type="compositionally biased region" description="Polar residues" evidence="1">
    <location>
        <begin position="119"/>
        <end position="134"/>
    </location>
</feature>
<dbReference type="EMBL" id="QKKF02024710">
    <property type="protein sequence ID" value="RZF37299.1"/>
    <property type="molecule type" value="Genomic_DNA"/>
</dbReference>
<dbReference type="AlphaFoldDB" id="A0A482WUM0"/>
<protein>
    <submittedName>
        <fullName evidence="2">Uncharacterized protein</fullName>
    </submittedName>
</protein>
<keyword evidence="3" id="KW-1185">Reference proteome</keyword>
<sequence length="719" mass="81854">MRQDLDDDSTSRILPSRNSEESNESPILSSKRRKKPKRFRTENNENKESVDDELEICLTKKSRTELDVETNASPRLSCCKSTQTSSRNGSDDKVKSFMKCMKRLVTENFDLFSDGKPSATPSSDRAQESSSQKTPVDEIGIQASTPVYEIGNLASAKIEMNWDVEFAPINPEYSISPINSQEINENDNHPLHIETTSSQLDISSREENEDHSLFFIDPVVSQEVEQEVEVEQKNEEPPLLVIKSVFCQEDIPEFDFGELEESTPIEDDNEIICSSSDEDMSILEARDSFEKRFVVDTKNDRPTEIVVNTQGKIDRSIENESIETISSLRINSSSNEESQSLPIDDDDDDDDDNGISDSSSEEDEPLSKTRSKLKRSLALKFQSIANRCRSRRTIWEYQLRAAQDALDRSNWPVFAVKEYVEKFNCSFMRCTTERYFHSDDENNSSDEFSLSNSIYILCDDQNEQEIGANFKIHLPLLLLDHNHETYLLGGSRLELLESLKPIFSFKRVGHPLSVESPEASMKRSPSTSPISSTTSSSSSSSDMSSETMEDVILGPYKNYSHIETDDEMTGINVVVMKNLDAFNNSESLGFIKLGSMLRCINSNPFVMGKFLGWAELPIRIHYQTNVVEDYLVVVRDAAQHNCAFGLSKEEFAQLKSLCENAENKNKRFKLQGFRFTHVLPVEMLPELRTFTAEKKLVEYKFGQVYYLTKNGEWSFDFLL</sequence>
<evidence type="ECO:0000313" key="2">
    <source>
        <dbReference type="EMBL" id="RZF37299.1"/>
    </source>
</evidence>
<feature type="compositionally biased region" description="Low complexity" evidence="1">
    <location>
        <begin position="524"/>
        <end position="545"/>
    </location>
</feature>
<gene>
    <name evidence="2" type="ORF">LSTR_LSTR005631</name>
</gene>
<feature type="compositionally biased region" description="Acidic residues" evidence="1">
    <location>
        <begin position="343"/>
        <end position="364"/>
    </location>
</feature>
<feature type="region of interest" description="Disordered" evidence="1">
    <location>
        <begin position="328"/>
        <end position="371"/>
    </location>
</feature>
<reference evidence="2 3" key="1">
    <citation type="journal article" date="2017" name="Gigascience">
        <title>Genome sequence of the small brown planthopper, Laodelphax striatellus.</title>
        <authorList>
            <person name="Zhu J."/>
            <person name="Jiang F."/>
            <person name="Wang X."/>
            <person name="Yang P."/>
            <person name="Bao Y."/>
            <person name="Zhao W."/>
            <person name="Wang W."/>
            <person name="Lu H."/>
            <person name="Wang Q."/>
            <person name="Cui N."/>
            <person name="Li J."/>
            <person name="Chen X."/>
            <person name="Luo L."/>
            <person name="Yu J."/>
            <person name="Kang L."/>
            <person name="Cui F."/>
        </authorList>
    </citation>
    <scope>NUCLEOTIDE SEQUENCE [LARGE SCALE GENOMIC DNA]</scope>
    <source>
        <strain evidence="2">Lst14</strain>
    </source>
</reference>
<feature type="region of interest" description="Disordered" evidence="1">
    <location>
        <begin position="111"/>
        <end position="140"/>
    </location>
</feature>
<dbReference type="InParanoid" id="A0A482WUM0"/>
<accession>A0A482WUM0</accession>
<dbReference type="Proteomes" id="UP000291343">
    <property type="component" value="Unassembled WGS sequence"/>
</dbReference>
<feature type="compositionally biased region" description="Polar residues" evidence="1">
    <location>
        <begin position="70"/>
        <end position="88"/>
    </location>
</feature>
<evidence type="ECO:0000313" key="3">
    <source>
        <dbReference type="Proteomes" id="UP000291343"/>
    </source>
</evidence>
<feature type="region of interest" description="Disordered" evidence="1">
    <location>
        <begin position="516"/>
        <end position="545"/>
    </location>
</feature>
<organism evidence="2 3">
    <name type="scientific">Laodelphax striatellus</name>
    <name type="common">Small brown planthopper</name>
    <name type="synonym">Delphax striatella</name>
    <dbReference type="NCBI Taxonomy" id="195883"/>
    <lineage>
        <taxon>Eukaryota</taxon>
        <taxon>Metazoa</taxon>
        <taxon>Ecdysozoa</taxon>
        <taxon>Arthropoda</taxon>
        <taxon>Hexapoda</taxon>
        <taxon>Insecta</taxon>
        <taxon>Pterygota</taxon>
        <taxon>Neoptera</taxon>
        <taxon>Paraneoptera</taxon>
        <taxon>Hemiptera</taxon>
        <taxon>Auchenorrhyncha</taxon>
        <taxon>Fulgoroidea</taxon>
        <taxon>Delphacidae</taxon>
        <taxon>Criomorphinae</taxon>
        <taxon>Laodelphax</taxon>
    </lineage>
</organism>
<feature type="compositionally biased region" description="Basic and acidic residues" evidence="1">
    <location>
        <begin position="39"/>
        <end position="49"/>
    </location>
</feature>
<comment type="caution">
    <text evidence="2">The sequence shown here is derived from an EMBL/GenBank/DDBJ whole genome shotgun (WGS) entry which is preliminary data.</text>
</comment>
<feature type="region of interest" description="Disordered" evidence="1">
    <location>
        <begin position="1"/>
        <end position="93"/>
    </location>
</feature>
<proteinExistence type="predicted"/>